<dbReference type="CDD" id="cd11528">
    <property type="entry name" value="NTP-PPase_MazG_Nterm"/>
    <property type="match status" value="1"/>
</dbReference>
<dbReference type="PANTHER" id="PTHR30522">
    <property type="entry name" value="NUCLEOSIDE TRIPHOSPHATE PYROPHOSPHOHYDROLASE"/>
    <property type="match status" value="1"/>
</dbReference>
<reference evidence="9" key="2">
    <citation type="journal article" date="2019" name="Int. J. Syst. Evol. Microbiol.">
        <title>The Global Catalogue of Microorganisms (GCM) 10K type strain sequencing project: providing services to taxonomists for standard genome sequencing and annotation.</title>
        <authorList>
            <consortium name="The Broad Institute Genomics Platform"/>
            <consortium name="The Broad Institute Genome Sequencing Center for Infectious Disease"/>
            <person name="Wu L."/>
            <person name="Ma J."/>
        </authorList>
    </citation>
    <scope>NUCLEOTIDE SEQUENCE [LARGE SCALE GENOMIC DNA]</scope>
    <source>
        <strain evidence="9">NBRC 107710</strain>
    </source>
</reference>
<dbReference type="GO" id="GO:0046061">
    <property type="term" value="P:dATP catabolic process"/>
    <property type="evidence" value="ECO:0007669"/>
    <property type="project" value="TreeGrafter"/>
</dbReference>
<dbReference type="EMBL" id="BSPG01000007">
    <property type="protein sequence ID" value="GLS43831.1"/>
    <property type="molecule type" value="Genomic_DNA"/>
</dbReference>
<evidence type="ECO:0000256" key="3">
    <source>
        <dbReference type="ARBA" id="ARBA00066372"/>
    </source>
</evidence>
<proteinExistence type="inferred from homology"/>
<reference evidence="6" key="4">
    <citation type="submission" date="2023-01" db="EMBL/GenBank/DDBJ databases">
        <title>Draft genome sequence of Methylobacterium brachythecii strain NBRC 107710.</title>
        <authorList>
            <person name="Sun Q."/>
            <person name="Mori K."/>
        </authorList>
    </citation>
    <scope>NUCLEOTIDE SEQUENCE</scope>
    <source>
        <strain evidence="6">NBRC 107710</strain>
    </source>
</reference>
<comment type="similarity">
    <text evidence="2">Belongs to the nucleoside triphosphate pyrophosphohydrolase family.</text>
</comment>
<dbReference type="Proteomes" id="UP001156881">
    <property type="component" value="Unassembled WGS sequence"/>
</dbReference>
<keyword evidence="9" id="KW-1185">Reference proteome</keyword>
<reference evidence="6" key="1">
    <citation type="journal article" date="2014" name="Int. J. Syst. Evol. Microbiol.">
        <title>Complete genome of a new Firmicutes species belonging to the dominant human colonic microbiota ('Ruminococcus bicirculans') reveals two chromosomes and a selective capacity to utilize plant glucans.</title>
        <authorList>
            <consortium name="NISC Comparative Sequencing Program"/>
            <person name="Wegmann U."/>
            <person name="Louis P."/>
            <person name="Goesmann A."/>
            <person name="Henrissat B."/>
            <person name="Duncan S.H."/>
            <person name="Flint H.J."/>
        </authorList>
    </citation>
    <scope>NUCLEOTIDE SEQUENCE</scope>
    <source>
        <strain evidence="6">NBRC 107710</strain>
    </source>
</reference>
<comment type="caution">
    <text evidence="7">The sequence shown here is derived from an EMBL/GenBank/DDBJ whole genome shotgun (WGS) entry which is preliminary data.</text>
</comment>
<feature type="domain" description="NTP pyrophosphohydrolase MazG-like" evidence="5">
    <location>
        <begin position="202"/>
        <end position="261"/>
    </location>
</feature>
<comment type="catalytic activity">
    <reaction evidence="1">
        <text>ATP + H2O = AMP + diphosphate + H(+)</text>
        <dbReference type="Rhea" id="RHEA:14245"/>
        <dbReference type="ChEBI" id="CHEBI:15377"/>
        <dbReference type="ChEBI" id="CHEBI:15378"/>
        <dbReference type="ChEBI" id="CHEBI:30616"/>
        <dbReference type="ChEBI" id="CHEBI:33019"/>
        <dbReference type="ChEBI" id="CHEBI:456215"/>
        <dbReference type="EC" id="3.6.1.8"/>
    </reaction>
</comment>
<dbReference type="NCBIfam" id="NF007113">
    <property type="entry name" value="PRK09562.1"/>
    <property type="match status" value="1"/>
</dbReference>
<accession>A0A7W6AJP1</accession>
<organism evidence="7 8">
    <name type="scientific">Methylobacterium brachythecii</name>
    <dbReference type="NCBI Taxonomy" id="1176177"/>
    <lineage>
        <taxon>Bacteria</taxon>
        <taxon>Pseudomonadati</taxon>
        <taxon>Pseudomonadota</taxon>
        <taxon>Alphaproteobacteria</taxon>
        <taxon>Hyphomicrobiales</taxon>
        <taxon>Methylobacteriaceae</taxon>
        <taxon>Methylobacterium</taxon>
    </lineage>
</organism>
<evidence type="ECO:0000259" key="5">
    <source>
        <dbReference type="Pfam" id="PF03819"/>
    </source>
</evidence>
<dbReference type="FunFam" id="1.10.287.1080:FF:000003">
    <property type="entry name" value="Nucleoside triphosphate pyrophosphohydrolase"/>
    <property type="match status" value="1"/>
</dbReference>
<dbReference type="InterPro" id="IPR011551">
    <property type="entry name" value="NTP_PyrPHydrolase_MazG"/>
</dbReference>
<dbReference type="Proteomes" id="UP000517759">
    <property type="component" value="Unassembled WGS sequence"/>
</dbReference>
<evidence type="ECO:0000313" key="9">
    <source>
        <dbReference type="Proteomes" id="UP001156881"/>
    </source>
</evidence>
<evidence type="ECO:0000313" key="6">
    <source>
        <dbReference type="EMBL" id="GLS43831.1"/>
    </source>
</evidence>
<reference evidence="7 8" key="3">
    <citation type="submission" date="2020-08" db="EMBL/GenBank/DDBJ databases">
        <title>Genomic Encyclopedia of Type Strains, Phase IV (KMG-IV): sequencing the most valuable type-strain genomes for metagenomic binning, comparative biology and taxonomic classification.</title>
        <authorList>
            <person name="Goeker M."/>
        </authorList>
    </citation>
    <scope>NUCLEOTIDE SEQUENCE [LARGE SCALE GENOMIC DNA]</scope>
    <source>
        <strain evidence="7 8">DSM 24105</strain>
    </source>
</reference>
<dbReference type="GO" id="GO:0047693">
    <property type="term" value="F:ATP diphosphatase activity"/>
    <property type="evidence" value="ECO:0007669"/>
    <property type="project" value="UniProtKB-EC"/>
</dbReference>
<dbReference type="EC" id="3.6.1.8" evidence="3"/>
<feature type="domain" description="NTP pyrophosphohydrolase MazG-like" evidence="5">
    <location>
        <begin position="49"/>
        <end position="122"/>
    </location>
</feature>
<dbReference type="SUPFAM" id="SSF101386">
    <property type="entry name" value="all-alpha NTP pyrophosphatases"/>
    <property type="match status" value="2"/>
</dbReference>
<evidence type="ECO:0000256" key="4">
    <source>
        <dbReference type="ARBA" id="ARBA00074799"/>
    </source>
</evidence>
<dbReference type="EMBL" id="JACIDN010000004">
    <property type="protein sequence ID" value="MBB3902904.1"/>
    <property type="molecule type" value="Genomic_DNA"/>
</dbReference>
<evidence type="ECO:0000256" key="2">
    <source>
        <dbReference type="ARBA" id="ARBA00061115"/>
    </source>
</evidence>
<dbReference type="NCBIfam" id="TIGR00444">
    <property type="entry name" value="mazG"/>
    <property type="match status" value="1"/>
</dbReference>
<dbReference type="InterPro" id="IPR004518">
    <property type="entry name" value="MazG-like_dom"/>
</dbReference>
<gene>
    <name evidence="6" type="primary">mazG</name>
    <name evidence="6" type="ORF">GCM10007884_18160</name>
    <name evidence="7" type="ORF">GGR33_002406</name>
</gene>
<dbReference type="InterPro" id="IPR048015">
    <property type="entry name" value="NTP-PPase_MazG-like_N"/>
</dbReference>
<dbReference type="AlphaFoldDB" id="A0A7W6AJP1"/>
<dbReference type="GO" id="GO:0046076">
    <property type="term" value="P:dTTP catabolic process"/>
    <property type="evidence" value="ECO:0007669"/>
    <property type="project" value="TreeGrafter"/>
</dbReference>
<dbReference type="CDD" id="cd11529">
    <property type="entry name" value="NTP-PPase_MazG_Cterm"/>
    <property type="match status" value="1"/>
</dbReference>
<dbReference type="Gene3D" id="1.10.287.1080">
    <property type="entry name" value="MazG-like"/>
    <property type="match status" value="2"/>
</dbReference>
<dbReference type="GO" id="GO:0046081">
    <property type="term" value="P:dUTP catabolic process"/>
    <property type="evidence" value="ECO:0007669"/>
    <property type="project" value="TreeGrafter"/>
</dbReference>
<dbReference type="FunFam" id="1.10.287.1080:FF:000001">
    <property type="entry name" value="Nucleoside triphosphate pyrophosphohydrolase"/>
    <property type="match status" value="1"/>
</dbReference>
<keyword evidence="7" id="KW-0378">Hydrolase</keyword>
<sequence>MTSLEADRMRVWNETGTHARMPNRSVETLLSLMATLRDPVRGCSWDIAQTPASIAPFTIEEAYEVADAIDRADHDDLRDELGDLLLQVVFQSRIAEEAGTFAFADVVESIVAKLVRRHPHVFDAEGSLLPPHQRIDDPHVIEAAWQRIKGEERAAKTGRTGGRDPASPLDGVPLVLPALTRAEKISRKAAGYGFDWPNAREVIAKVREEADEVEESLGQGDREAIAEEIGDLLFSVANLARHAGVDPEEALRQGTRKFERRFAAMADRLAGQGQTLSSSDLASMEAAWQAVKRSEA</sequence>
<dbReference type="Pfam" id="PF03819">
    <property type="entry name" value="MazG"/>
    <property type="match status" value="2"/>
</dbReference>
<evidence type="ECO:0000256" key="1">
    <source>
        <dbReference type="ARBA" id="ARBA00052141"/>
    </source>
</evidence>
<dbReference type="GO" id="GO:0046047">
    <property type="term" value="P:TTP catabolic process"/>
    <property type="evidence" value="ECO:0007669"/>
    <property type="project" value="TreeGrafter"/>
</dbReference>
<evidence type="ECO:0000313" key="8">
    <source>
        <dbReference type="Proteomes" id="UP000517759"/>
    </source>
</evidence>
<dbReference type="InterPro" id="IPR048011">
    <property type="entry name" value="NTP-PPase_MazG-like_C"/>
</dbReference>
<protein>
    <recommendedName>
        <fullName evidence="4">Nucleoside triphosphate pyrophosphohydrolase</fullName>
        <ecNumber evidence="3">3.6.1.8</ecNumber>
    </recommendedName>
</protein>
<dbReference type="GO" id="GO:0046052">
    <property type="term" value="P:UTP catabolic process"/>
    <property type="evidence" value="ECO:0007669"/>
    <property type="project" value="TreeGrafter"/>
</dbReference>
<dbReference type="GO" id="GO:0006950">
    <property type="term" value="P:response to stress"/>
    <property type="evidence" value="ECO:0007669"/>
    <property type="project" value="UniProtKB-ARBA"/>
</dbReference>
<evidence type="ECO:0000313" key="7">
    <source>
        <dbReference type="EMBL" id="MBB3902904.1"/>
    </source>
</evidence>
<name>A0A7W6AJP1_9HYPH</name>
<dbReference type="PANTHER" id="PTHR30522:SF0">
    <property type="entry name" value="NUCLEOSIDE TRIPHOSPHATE PYROPHOSPHOHYDROLASE"/>
    <property type="match status" value="1"/>
</dbReference>
<dbReference type="GO" id="GO:0006203">
    <property type="term" value="P:dGTP catabolic process"/>
    <property type="evidence" value="ECO:0007669"/>
    <property type="project" value="TreeGrafter"/>
</dbReference>